<feature type="domain" description="Enoyl reductase (ER)" evidence="1">
    <location>
        <begin position="10"/>
        <end position="307"/>
    </location>
</feature>
<dbReference type="Pfam" id="PF13602">
    <property type="entry name" value="ADH_zinc_N_2"/>
    <property type="match status" value="1"/>
</dbReference>
<dbReference type="SUPFAM" id="SSF50129">
    <property type="entry name" value="GroES-like"/>
    <property type="match status" value="1"/>
</dbReference>
<dbReference type="AlphaFoldDB" id="A0A099W4S9"/>
<keyword evidence="3" id="KW-1185">Reference proteome</keyword>
<dbReference type="Proteomes" id="UP000029844">
    <property type="component" value="Unassembled WGS sequence"/>
</dbReference>
<dbReference type="STRING" id="1552123.EP57_12015"/>
<dbReference type="Pfam" id="PF08240">
    <property type="entry name" value="ADH_N"/>
    <property type="match status" value="1"/>
</dbReference>
<accession>A0A099W4S9</accession>
<dbReference type="GeneID" id="58718078"/>
<protein>
    <submittedName>
        <fullName evidence="2">Molecular chaperone GroES</fullName>
    </submittedName>
</protein>
<dbReference type="eggNOG" id="COG0604">
    <property type="taxonomic scope" value="Bacteria"/>
</dbReference>
<evidence type="ECO:0000259" key="1">
    <source>
        <dbReference type="SMART" id="SM00829"/>
    </source>
</evidence>
<proteinExistence type="predicted"/>
<evidence type="ECO:0000313" key="2">
    <source>
        <dbReference type="EMBL" id="KGL39781.1"/>
    </source>
</evidence>
<dbReference type="Gene3D" id="3.90.180.10">
    <property type="entry name" value="Medium-chain alcohol dehydrogenases, catalytic domain"/>
    <property type="match status" value="1"/>
</dbReference>
<dbReference type="SMART" id="SM00829">
    <property type="entry name" value="PKS_ER"/>
    <property type="match status" value="1"/>
</dbReference>
<dbReference type="InterPro" id="IPR013154">
    <property type="entry name" value="ADH-like_N"/>
</dbReference>
<dbReference type="CDD" id="cd05289">
    <property type="entry name" value="MDR_like_2"/>
    <property type="match status" value="1"/>
</dbReference>
<dbReference type="PANTHER" id="PTHR43482">
    <property type="entry name" value="PROTEIN AST1-RELATED"/>
    <property type="match status" value="1"/>
</dbReference>
<dbReference type="RefSeq" id="WP_036086980.1">
    <property type="nucleotide sequence ID" value="NZ_CBCSHQ010000018.1"/>
</dbReference>
<name>A0A099W4S9_9LIST</name>
<sequence length="308" mass="32995">MKALGFTTYGAPEVFEELELPKPTLGEKDVLIKAQAVGINPYDALLRAGTMQKIRPLEFPIVPGSDVVGEIVEVGSKVKHYAIGDIVIAHPSIGGYGEYVAISSAKIVKKPEEMSLEEAAGLASVGTTAYFAIKLAKLKKNETLIIQGASGAVGSIAVQIAKEAGIHVIGIAHSRNRDYVSALGADEVVAYDEGNLANRLADKADVVLDASFGGKGAAEGLQFVKKGGRYISLTSFPDNAEEKKVKAMRMMRTKDMKDKEALGYLADLYRSHKLRLKTAETLTFDLRGVIGAHQLIDKKKVAGKLVLK</sequence>
<organism evidence="2 3">
    <name type="scientific">Listeria booriae</name>
    <dbReference type="NCBI Taxonomy" id="1552123"/>
    <lineage>
        <taxon>Bacteria</taxon>
        <taxon>Bacillati</taxon>
        <taxon>Bacillota</taxon>
        <taxon>Bacilli</taxon>
        <taxon>Bacillales</taxon>
        <taxon>Listeriaceae</taxon>
        <taxon>Listeria</taxon>
    </lineage>
</organism>
<dbReference type="OrthoDB" id="9792162at2"/>
<dbReference type="InterPro" id="IPR036291">
    <property type="entry name" value="NAD(P)-bd_dom_sf"/>
</dbReference>
<dbReference type="InterPro" id="IPR052585">
    <property type="entry name" value="Lipid_raft_assoc_Zn_ADH"/>
</dbReference>
<evidence type="ECO:0000313" key="3">
    <source>
        <dbReference type="Proteomes" id="UP000029844"/>
    </source>
</evidence>
<dbReference type="EMBL" id="JNFA01000025">
    <property type="protein sequence ID" value="KGL39781.1"/>
    <property type="molecule type" value="Genomic_DNA"/>
</dbReference>
<gene>
    <name evidence="2" type="ORF">EP57_12015</name>
</gene>
<dbReference type="GO" id="GO:0016491">
    <property type="term" value="F:oxidoreductase activity"/>
    <property type="evidence" value="ECO:0007669"/>
    <property type="project" value="InterPro"/>
</dbReference>
<dbReference type="PANTHER" id="PTHR43482:SF1">
    <property type="entry name" value="PROTEIN AST1-RELATED"/>
    <property type="match status" value="1"/>
</dbReference>
<comment type="caution">
    <text evidence="2">The sequence shown here is derived from an EMBL/GenBank/DDBJ whole genome shotgun (WGS) entry which is preliminary data.</text>
</comment>
<dbReference type="InterPro" id="IPR020843">
    <property type="entry name" value="ER"/>
</dbReference>
<dbReference type="SUPFAM" id="SSF51735">
    <property type="entry name" value="NAD(P)-binding Rossmann-fold domains"/>
    <property type="match status" value="1"/>
</dbReference>
<reference evidence="2 3" key="1">
    <citation type="submission" date="2014-05" db="EMBL/GenBank/DDBJ databases">
        <title>Novel Listeriaceae from food processing environments.</title>
        <authorList>
            <person name="den Bakker H.C."/>
        </authorList>
    </citation>
    <scope>NUCLEOTIDE SEQUENCE [LARGE SCALE GENOMIC DNA]</scope>
    <source>
        <strain evidence="2 3">FSL A5-0281</strain>
    </source>
</reference>
<dbReference type="Gene3D" id="3.40.50.720">
    <property type="entry name" value="NAD(P)-binding Rossmann-like Domain"/>
    <property type="match status" value="1"/>
</dbReference>
<dbReference type="InterPro" id="IPR011032">
    <property type="entry name" value="GroES-like_sf"/>
</dbReference>